<proteinExistence type="predicted"/>
<dbReference type="Proteomes" id="UP000744555">
    <property type="component" value="Unassembled WGS sequence"/>
</dbReference>
<feature type="region of interest" description="Disordered" evidence="4">
    <location>
        <begin position="762"/>
        <end position="782"/>
    </location>
</feature>
<evidence type="ECO:0000259" key="5">
    <source>
        <dbReference type="PROSITE" id="PS50043"/>
    </source>
</evidence>
<dbReference type="InterPro" id="IPR036388">
    <property type="entry name" value="WH-like_DNA-bd_sf"/>
</dbReference>
<dbReference type="EMBL" id="LZEU01000001">
    <property type="protein sequence ID" value="MBC9250952.1"/>
    <property type="molecule type" value="Genomic_DNA"/>
</dbReference>
<dbReference type="SUPFAM" id="SSF46894">
    <property type="entry name" value="C-terminal effector domain of the bipartite response regulators"/>
    <property type="match status" value="1"/>
</dbReference>
<evidence type="ECO:0000256" key="4">
    <source>
        <dbReference type="SAM" id="MobiDB-lite"/>
    </source>
</evidence>
<evidence type="ECO:0000313" key="7">
    <source>
        <dbReference type="Proteomes" id="UP000744555"/>
    </source>
</evidence>
<dbReference type="InterPro" id="IPR041617">
    <property type="entry name" value="TPR_MalT"/>
</dbReference>
<keyword evidence="2" id="KW-0238">DNA-binding</keyword>
<dbReference type="SUPFAM" id="SSF48452">
    <property type="entry name" value="TPR-like"/>
    <property type="match status" value="1"/>
</dbReference>
<dbReference type="InterPro" id="IPR016032">
    <property type="entry name" value="Sig_transdc_resp-reg_C-effctor"/>
</dbReference>
<evidence type="ECO:0000256" key="3">
    <source>
        <dbReference type="ARBA" id="ARBA00023163"/>
    </source>
</evidence>
<name>A0ABR7S2K2_AQUAC</name>
<gene>
    <name evidence="6" type="ORF">A9179_11745</name>
</gene>
<evidence type="ECO:0000256" key="2">
    <source>
        <dbReference type="ARBA" id="ARBA00023125"/>
    </source>
</evidence>
<protein>
    <recommendedName>
        <fullName evidence="5">HTH luxR-type domain-containing protein</fullName>
    </recommendedName>
</protein>
<dbReference type="InterPro" id="IPR011990">
    <property type="entry name" value="TPR-like_helical_dom_sf"/>
</dbReference>
<dbReference type="SMART" id="SM00421">
    <property type="entry name" value="HTH_LUXR"/>
    <property type="match status" value="1"/>
</dbReference>
<organism evidence="6 7">
    <name type="scientific">Aquipseudomonas alcaligenes</name>
    <name type="common">Pseudomonas alcaligenes</name>
    <dbReference type="NCBI Taxonomy" id="43263"/>
    <lineage>
        <taxon>Bacteria</taxon>
        <taxon>Pseudomonadati</taxon>
        <taxon>Pseudomonadota</taxon>
        <taxon>Gammaproteobacteria</taxon>
        <taxon>Pseudomonadales</taxon>
        <taxon>Pseudomonadaceae</taxon>
        <taxon>Aquipseudomonas</taxon>
    </lineage>
</organism>
<evidence type="ECO:0000256" key="1">
    <source>
        <dbReference type="ARBA" id="ARBA00023015"/>
    </source>
</evidence>
<dbReference type="Gene3D" id="1.10.10.10">
    <property type="entry name" value="Winged helix-like DNA-binding domain superfamily/Winged helix DNA-binding domain"/>
    <property type="match status" value="1"/>
</dbReference>
<dbReference type="PROSITE" id="PS00622">
    <property type="entry name" value="HTH_LUXR_1"/>
    <property type="match status" value="1"/>
</dbReference>
<accession>A0ABR7S2K2</accession>
<dbReference type="Gene3D" id="3.40.50.300">
    <property type="entry name" value="P-loop containing nucleotide triphosphate hydrolases"/>
    <property type="match status" value="1"/>
</dbReference>
<feature type="domain" description="HTH luxR-type" evidence="5">
    <location>
        <begin position="775"/>
        <end position="840"/>
    </location>
</feature>
<keyword evidence="3" id="KW-0804">Transcription</keyword>
<keyword evidence="1" id="KW-0805">Transcription regulation</keyword>
<keyword evidence="7" id="KW-1185">Reference proteome</keyword>
<dbReference type="PANTHER" id="PTHR44688:SF16">
    <property type="entry name" value="DNA-BINDING TRANSCRIPTIONAL ACTIVATOR DEVR_DOSR"/>
    <property type="match status" value="1"/>
</dbReference>
<dbReference type="Pfam" id="PF17874">
    <property type="entry name" value="TPR_MalT"/>
    <property type="match status" value="1"/>
</dbReference>
<dbReference type="PANTHER" id="PTHR44688">
    <property type="entry name" value="DNA-BINDING TRANSCRIPTIONAL ACTIVATOR DEVR_DOSR"/>
    <property type="match status" value="1"/>
</dbReference>
<dbReference type="PROSITE" id="PS50043">
    <property type="entry name" value="HTH_LUXR_2"/>
    <property type="match status" value="1"/>
</dbReference>
<dbReference type="PRINTS" id="PR00038">
    <property type="entry name" value="HTHLUXR"/>
</dbReference>
<comment type="caution">
    <text evidence="6">The sequence shown here is derived from an EMBL/GenBank/DDBJ whole genome shotgun (WGS) entry which is preliminary data.</text>
</comment>
<dbReference type="CDD" id="cd06170">
    <property type="entry name" value="LuxR_C_like"/>
    <property type="match status" value="1"/>
</dbReference>
<dbReference type="Pfam" id="PF00196">
    <property type="entry name" value="GerE"/>
    <property type="match status" value="1"/>
</dbReference>
<dbReference type="InterPro" id="IPR027417">
    <property type="entry name" value="P-loop_NTPase"/>
</dbReference>
<reference evidence="6 7" key="1">
    <citation type="submission" date="2016-06" db="EMBL/GenBank/DDBJ databases">
        <authorList>
            <person name="Ramos C."/>
            <person name="Pintado A."/>
            <person name="Crespo-Gomez J.I."/>
        </authorList>
    </citation>
    <scope>NUCLEOTIDE SEQUENCE [LARGE SCALE GENOMIC DNA]</scope>
    <source>
        <strain evidence="6 7">AVO110</strain>
    </source>
</reference>
<evidence type="ECO:0000313" key="6">
    <source>
        <dbReference type="EMBL" id="MBC9250952.1"/>
    </source>
</evidence>
<sequence>MHPRPPIARPRLSQALLASDSRVILICTPAGFGKSELMQECVAQAPSGTTVAWLSLGGKALGPADLLVRLAESLSVVPGPGDVQVELCRLISRLEQPTWIILDDYPRVPSAELDASLELLLTLTPHKLRWWINGRRRPAWNLPRLFLQGDLHELDAQALALDEEELGRLLIQHRLALSADLTRQLMAQSEGWPAVVRLLLADSAATSLAQHIANGTAMMRDYLRHDVLDNLPAELLSAVRPLADMSRFSVSLCEYLLEDQDGTDVMDQLTLRGLLRRSPANNSDSDSFRVWRPLATVLKSLPSKHSASKSHVRACQWFARHGEMSEAVEHALKAGQPELAVNYLQDWPLDRIISDGRDGCFLQWCDALPDELLSVTPSLVLLRGWTLLLHNYSDKAERCLEGLERFLPQPGPDSQRDLLVQFQAIVAVISCLRGRGNSRQQCLEALQSLDVPAWPQRILCHQALARQSLAKGDLDAGQDHITQALSLARQRGSLMFEASLGVERVHLLIMRGEPGHALEQVEQLLLDLENAALVGPIRGRLLLLRGSLLAGMCRDELAEECTWAGLLEAERVGDGYVLQGYRTLVDLATSKEDFSLARRLLDTAERRLQALGLPEAGFREALAWMKGKLLLAQGWGEMALDSIRWGAGPLDIDLALVPGGCYDLVQRAQLLAARAHLSLGQDTRASMLLQGLLEDCQRAGHRGLERECLLDLAEILYLEGQTEAASQQLCFALREVDHLALLAPLRSLQRRHPGWLEQLAELDSESSRSPGDTHSEEQELQLSPREQEVLELIAEGLSNQQIAERLHISVHTVKSHAWHINGKLGVERRTHAVAKAKAEGVL</sequence>
<dbReference type="InterPro" id="IPR000792">
    <property type="entry name" value="Tscrpt_reg_LuxR_C"/>
</dbReference>
<dbReference type="Gene3D" id="1.25.40.10">
    <property type="entry name" value="Tetratricopeptide repeat domain"/>
    <property type="match status" value="1"/>
</dbReference>